<evidence type="ECO:0000313" key="3">
    <source>
        <dbReference type="Proteomes" id="UP000198917"/>
    </source>
</evidence>
<dbReference type="RefSeq" id="WP_080809285.1">
    <property type="nucleotide sequence ID" value="NZ_CP116683.1"/>
</dbReference>
<name>A0A7Z7BJF0_9HYPH</name>
<evidence type="ECO:0000256" key="1">
    <source>
        <dbReference type="SAM" id="Phobius"/>
    </source>
</evidence>
<keyword evidence="1" id="KW-0472">Membrane</keyword>
<accession>A0A7Z7BJF0</accession>
<evidence type="ECO:0000313" key="2">
    <source>
        <dbReference type="EMBL" id="SDJ38648.1"/>
    </source>
</evidence>
<dbReference type="InterPro" id="IPR009045">
    <property type="entry name" value="Zn_M74/Hedgehog-like"/>
</dbReference>
<gene>
    <name evidence="2" type="ORF">SAMN05428983_1439</name>
</gene>
<keyword evidence="1" id="KW-0812">Transmembrane</keyword>
<comment type="caution">
    <text evidence="2">The sequence shown here is derived from an EMBL/GenBank/DDBJ whole genome shotgun (WGS) entry which is preliminary data.</text>
</comment>
<sequence>MNNIYKRINIVIHLIIILILTVITQIGRLAYILSIALIFLLRILTFLVTFFVFMLFYSVVSFVSSMIAPLFGRFPLSCFASSNDRLVVASPIYCALNRNYTTPQTRKLAIALAEDIDREYPGTLTIALDANFPFVDGFPLLPHLSHDDGKKLDLAFYYRDAGGKFLNGKTRSPVGYFAFEQPAASDEQPCKGRNDWLTTRWDFDAIQPVFPKYELEERRTTSALRWLTTEGVNGFGLEKVFLEPHIRNKLGVADTHLRFQGCRAARHDDHIHIQVR</sequence>
<proteinExistence type="predicted"/>
<organism evidence="2 3">
    <name type="scientific">Agrobacterium fabrum</name>
    <dbReference type="NCBI Taxonomy" id="1176649"/>
    <lineage>
        <taxon>Bacteria</taxon>
        <taxon>Pseudomonadati</taxon>
        <taxon>Pseudomonadota</taxon>
        <taxon>Alphaproteobacteria</taxon>
        <taxon>Hyphomicrobiales</taxon>
        <taxon>Rhizobiaceae</taxon>
        <taxon>Rhizobium/Agrobacterium group</taxon>
        <taxon>Agrobacterium</taxon>
        <taxon>Agrobacterium tumefaciens complex</taxon>
    </lineage>
</organism>
<dbReference type="Gene3D" id="3.30.1380.10">
    <property type="match status" value="1"/>
</dbReference>
<reference evidence="2 3" key="1">
    <citation type="submission" date="2016-10" db="EMBL/GenBank/DDBJ databases">
        <authorList>
            <person name="Varghese N."/>
            <person name="Submissions S."/>
        </authorList>
    </citation>
    <scope>NUCLEOTIDE SEQUENCE [LARGE SCALE GENOMIC DNA]</scope>
    <source>
        <strain evidence="2 3">PDC82</strain>
    </source>
</reference>
<evidence type="ECO:0008006" key="4">
    <source>
        <dbReference type="Google" id="ProtNLM"/>
    </source>
</evidence>
<protein>
    <recommendedName>
        <fullName evidence="4">Transmembrane protein</fullName>
    </recommendedName>
</protein>
<dbReference type="EMBL" id="FNEW01000001">
    <property type="protein sequence ID" value="SDJ38648.1"/>
    <property type="molecule type" value="Genomic_DNA"/>
</dbReference>
<dbReference type="Proteomes" id="UP000198917">
    <property type="component" value="Unassembled WGS sequence"/>
</dbReference>
<feature type="transmembrane region" description="Helical" evidence="1">
    <location>
        <begin position="32"/>
        <end position="57"/>
    </location>
</feature>
<keyword evidence="1" id="KW-1133">Transmembrane helix</keyword>
<feature type="transmembrane region" description="Helical" evidence="1">
    <location>
        <begin position="7"/>
        <end position="26"/>
    </location>
</feature>
<dbReference type="AlphaFoldDB" id="A0A7Z7BJF0"/>